<keyword evidence="3" id="KW-1185">Reference proteome</keyword>
<sequence length="170" mass="19217">MPTANRTSHATTETTRARSTAADAIKLLTTDHKDVKQLFKNYDKLAKAEAADDERRAVAEEICNMLTVHATVEEELFYPAAREALDEQALLDEAEVEHASAKDLIAQIRGMSPSDDLYDAKVKVLGEYIDHHVQEEEGEMFPKVRKSELDLKELGTQMQARKDELMRQMV</sequence>
<organism evidence="2 3">
    <name type="scientific">Pseudaquabacterium terrae</name>
    <dbReference type="NCBI Taxonomy" id="2732868"/>
    <lineage>
        <taxon>Bacteria</taxon>
        <taxon>Pseudomonadati</taxon>
        <taxon>Pseudomonadota</taxon>
        <taxon>Betaproteobacteria</taxon>
        <taxon>Burkholderiales</taxon>
        <taxon>Sphaerotilaceae</taxon>
        <taxon>Pseudaquabacterium</taxon>
    </lineage>
</organism>
<evidence type="ECO:0000313" key="3">
    <source>
        <dbReference type="Proteomes" id="UP000737171"/>
    </source>
</evidence>
<accession>A0ABX2EFC6</accession>
<dbReference type="CDD" id="cd12108">
    <property type="entry name" value="Hr-like"/>
    <property type="match status" value="1"/>
</dbReference>
<dbReference type="PANTHER" id="PTHR35585:SF1">
    <property type="entry name" value="HHE DOMAIN PROTEIN (AFU_ORTHOLOGUE AFUA_4G00730)"/>
    <property type="match status" value="1"/>
</dbReference>
<reference evidence="2 3" key="1">
    <citation type="submission" date="2020-05" db="EMBL/GenBank/DDBJ databases">
        <title>Aquincola sp. isolate from soil.</title>
        <authorList>
            <person name="Han J."/>
            <person name="Kim D.-U."/>
        </authorList>
    </citation>
    <scope>NUCLEOTIDE SEQUENCE [LARGE SCALE GENOMIC DNA]</scope>
    <source>
        <strain evidence="2 3">S2</strain>
    </source>
</reference>
<proteinExistence type="predicted"/>
<dbReference type="Proteomes" id="UP000737171">
    <property type="component" value="Unassembled WGS sequence"/>
</dbReference>
<dbReference type="InterPro" id="IPR012312">
    <property type="entry name" value="Hemerythrin-like"/>
</dbReference>
<dbReference type="Gene3D" id="1.20.120.520">
    <property type="entry name" value="nmb1532 protein domain like"/>
    <property type="match status" value="1"/>
</dbReference>
<dbReference type="EMBL" id="JABRWJ010000003">
    <property type="protein sequence ID" value="NRF67323.1"/>
    <property type="molecule type" value="Genomic_DNA"/>
</dbReference>
<evidence type="ECO:0000313" key="2">
    <source>
        <dbReference type="EMBL" id="NRF67323.1"/>
    </source>
</evidence>
<dbReference type="PANTHER" id="PTHR35585">
    <property type="entry name" value="HHE DOMAIN PROTEIN (AFU_ORTHOLOGUE AFUA_4G00730)"/>
    <property type="match status" value="1"/>
</dbReference>
<dbReference type="RefSeq" id="WP_173122444.1">
    <property type="nucleotide sequence ID" value="NZ_JABRWJ010000003.1"/>
</dbReference>
<gene>
    <name evidence="2" type="ORF">HLB44_10035</name>
</gene>
<name>A0ABX2EFC6_9BURK</name>
<evidence type="ECO:0000259" key="1">
    <source>
        <dbReference type="Pfam" id="PF01814"/>
    </source>
</evidence>
<comment type="caution">
    <text evidence="2">The sequence shown here is derived from an EMBL/GenBank/DDBJ whole genome shotgun (WGS) entry which is preliminary data.</text>
</comment>
<feature type="domain" description="Hemerythrin-like" evidence="1">
    <location>
        <begin position="24"/>
        <end position="144"/>
    </location>
</feature>
<dbReference type="Pfam" id="PF01814">
    <property type="entry name" value="Hemerythrin"/>
    <property type="match status" value="1"/>
</dbReference>
<protein>
    <submittedName>
        <fullName evidence="2">Hemerythrin domain-containing protein</fullName>
    </submittedName>
</protein>